<reference evidence="2" key="1">
    <citation type="journal article" date="2016" name="Nat. Genet.">
        <title>A high-quality carrot genome assembly provides new insights into carotenoid accumulation and asterid genome evolution.</title>
        <authorList>
            <person name="Iorizzo M."/>
            <person name="Ellison S."/>
            <person name="Senalik D."/>
            <person name="Zeng P."/>
            <person name="Satapoomin P."/>
            <person name="Huang J."/>
            <person name="Bowman M."/>
            <person name="Iovene M."/>
            <person name="Sanseverino W."/>
            <person name="Cavagnaro P."/>
            <person name="Yildiz M."/>
            <person name="Macko-Podgorni A."/>
            <person name="Moranska E."/>
            <person name="Grzebelus E."/>
            <person name="Grzebelus D."/>
            <person name="Ashrafi H."/>
            <person name="Zheng Z."/>
            <person name="Cheng S."/>
            <person name="Spooner D."/>
            <person name="Van Deynze A."/>
            <person name="Simon P."/>
        </authorList>
    </citation>
    <scope>NUCLEOTIDE SEQUENCE</scope>
    <source>
        <tissue evidence="2">Leaf</tissue>
    </source>
</reference>
<sequence>MAERKWEEMDADCLVNILGRVELQTRVQAVPLVCKSWYRAVRNPLCWEKIFFPPMLRTPSSQTELIKFVVNRSQRRATVLALPYSCDREALLYVSEELPNLKMLVLSSRVSVEHRDIIPSLIMKFKNLEGLMLGNAYFVKDILELIPIHLPKFALLDLRNCFVGGEAAAAIVSHVPKLKVLIMDQATLDREDLLLIMQSCKQLERLHVRNCMGFAEDDEQILRLSSGIKDFQCSGSKGMDEHFQLVKDVNNACLEFTKKDVYRSIFKAADGVDGYEWDMDEDWA</sequence>
<dbReference type="Gene3D" id="1.20.1280.50">
    <property type="match status" value="1"/>
</dbReference>
<dbReference type="SUPFAM" id="SSF81383">
    <property type="entry name" value="F-box domain"/>
    <property type="match status" value="1"/>
</dbReference>
<gene>
    <name evidence="2" type="ORF">DCAR_0417964</name>
</gene>
<dbReference type="Gene3D" id="3.80.10.10">
    <property type="entry name" value="Ribonuclease Inhibitor"/>
    <property type="match status" value="1"/>
</dbReference>
<dbReference type="InterPro" id="IPR001810">
    <property type="entry name" value="F-box_dom"/>
</dbReference>
<reference evidence="2" key="2">
    <citation type="submission" date="2022-03" db="EMBL/GenBank/DDBJ databases">
        <title>Draft title - Genomic analysis of global carrot germplasm unveils the trajectory of domestication and the origin of high carotenoid orange carrot.</title>
        <authorList>
            <person name="Iorizzo M."/>
            <person name="Ellison S."/>
            <person name="Senalik D."/>
            <person name="Macko-Podgorni A."/>
            <person name="Grzebelus D."/>
            <person name="Bostan H."/>
            <person name="Rolling W."/>
            <person name="Curaba J."/>
            <person name="Simon P."/>
        </authorList>
    </citation>
    <scope>NUCLEOTIDE SEQUENCE</scope>
    <source>
        <tissue evidence="2">Leaf</tissue>
    </source>
</reference>
<proteinExistence type="predicted"/>
<keyword evidence="3" id="KW-1185">Reference proteome</keyword>
<dbReference type="AlphaFoldDB" id="A0AAF0X2P2"/>
<protein>
    <recommendedName>
        <fullName evidence="1">F-box domain-containing protein</fullName>
    </recommendedName>
</protein>
<dbReference type="InterPro" id="IPR032675">
    <property type="entry name" value="LRR_dom_sf"/>
</dbReference>
<organism evidence="2 3">
    <name type="scientific">Daucus carota subsp. sativus</name>
    <name type="common">Carrot</name>
    <dbReference type="NCBI Taxonomy" id="79200"/>
    <lineage>
        <taxon>Eukaryota</taxon>
        <taxon>Viridiplantae</taxon>
        <taxon>Streptophyta</taxon>
        <taxon>Embryophyta</taxon>
        <taxon>Tracheophyta</taxon>
        <taxon>Spermatophyta</taxon>
        <taxon>Magnoliopsida</taxon>
        <taxon>eudicotyledons</taxon>
        <taxon>Gunneridae</taxon>
        <taxon>Pentapetalae</taxon>
        <taxon>asterids</taxon>
        <taxon>campanulids</taxon>
        <taxon>Apiales</taxon>
        <taxon>Apiaceae</taxon>
        <taxon>Apioideae</taxon>
        <taxon>Scandiceae</taxon>
        <taxon>Daucinae</taxon>
        <taxon>Daucus</taxon>
        <taxon>Daucus sect. Daucus</taxon>
    </lineage>
</organism>
<dbReference type="PANTHER" id="PTHR38926:SF5">
    <property type="entry name" value="F-BOX AND LEUCINE-RICH REPEAT PROTEIN 6"/>
    <property type="match status" value="1"/>
</dbReference>
<name>A0AAF0X2P2_DAUCS</name>
<dbReference type="SUPFAM" id="SSF52047">
    <property type="entry name" value="RNI-like"/>
    <property type="match status" value="1"/>
</dbReference>
<accession>A0AAF0X2P2</accession>
<evidence type="ECO:0000313" key="3">
    <source>
        <dbReference type="Proteomes" id="UP000077755"/>
    </source>
</evidence>
<dbReference type="Proteomes" id="UP000077755">
    <property type="component" value="Chromosome 4"/>
</dbReference>
<dbReference type="KEGG" id="dcr:108217490"/>
<dbReference type="PANTHER" id="PTHR38926">
    <property type="entry name" value="F-BOX DOMAIN CONTAINING PROTEIN, EXPRESSED"/>
    <property type="match status" value="1"/>
</dbReference>
<dbReference type="EMBL" id="CP093346">
    <property type="protein sequence ID" value="WOG98620.1"/>
    <property type="molecule type" value="Genomic_DNA"/>
</dbReference>
<evidence type="ECO:0000313" key="2">
    <source>
        <dbReference type="EMBL" id="WOG98620.1"/>
    </source>
</evidence>
<dbReference type="InterPro" id="IPR036047">
    <property type="entry name" value="F-box-like_dom_sf"/>
</dbReference>
<evidence type="ECO:0000259" key="1">
    <source>
        <dbReference type="Pfam" id="PF00646"/>
    </source>
</evidence>
<feature type="domain" description="F-box" evidence="1">
    <location>
        <begin position="6"/>
        <end position="49"/>
    </location>
</feature>
<dbReference type="Pfam" id="PF00646">
    <property type="entry name" value="F-box"/>
    <property type="match status" value="1"/>
</dbReference>